<evidence type="ECO:0000313" key="2">
    <source>
        <dbReference type="EnsemblPlants" id="AET3Gv20701000.1"/>
    </source>
</evidence>
<name>A0A453FJV8_AEGTS</name>
<protein>
    <submittedName>
        <fullName evidence="2">Uncharacterized protein</fullName>
    </submittedName>
</protein>
<reference evidence="2" key="3">
    <citation type="journal article" date="2017" name="Nature">
        <title>Genome sequence of the progenitor of the wheat D genome Aegilops tauschii.</title>
        <authorList>
            <person name="Luo M.C."/>
            <person name="Gu Y.Q."/>
            <person name="Puiu D."/>
            <person name="Wang H."/>
            <person name="Twardziok S.O."/>
            <person name="Deal K.R."/>
            <person name="Huo N."/>
            <person name="Zhu T."/>
            <person name="Wang L."/>
            <person name="Wang Y."/>
            <person name="McGuire P.E."/>
            <person name="Liu S."/>
            <person name="Long H."/>
            <person name="Ramasamy R.K."/>
            <person name="Rodriguez J.C."/>
            <person name="Van S.L."/>
            <person name="Yuan L."/>
            <person name="Wang Z."/>
            <person name="Xia Z."/>
            <person name="Xiao L."/>
            <person name="Anderson O.D."/>
            <person name="Ouyang S."/>
            <person name="Liang Y."/>
            <person name="Zimin A.V."/>
            <person name="Pertea G."/>
            <person name="Qi P."/>
            <person name="Bennetzen J.L."/>
            <person name="Dai X."/>
            <person name="Dawson M.W."/>
            <person name="Muller H.G."/>
            <person name="Kugler K."/>
            <person name="Rivarola-Duarte L."/>
            <person name="Spannagl M."/>
            <person name="Mayer K.F.X."/>
            <person name="Lu F.H."/>
            <person name="Bevan M.W."/>
            <person name="Leroy P."/>
            <person name="Li P."/>
            <person name="You F.M."/>
            <person name="Sun Q."/>
            <person name="Liu Z."/>
            <person name="Lyons E."/>
            <person name="Wicker T."/>
            <person name="Salzberg S.L."/>
            <person name="Devos K.M."/>
            <person name="Dvorak J."/>
        </authorList>
    </citation>
    <scope>NUCLEOTIDE SEQUENCE [LARGE SCALE GENOMIC DNA]</scope>
    <source>
        <strain evidence="2">cv. AL8/78</strain>
    </source>
</reference>
<accession>A0A453FJV8</accession>
<organism evidence="2 3">
    <name type="scientific">Aegilops tauschii subsp. strangulata</name>
    <name type="common">Goatgrass</name>
    <dbReference type="NCBI Taxonomy" id="200361"/>
    <lineage>
        <taxon>Eukaryota</taxon>
        <taxon>Viridiplantae</taxon>
        <taxon>Streptophyta</taxon>
        <taxon>Embryophyta</taxon>
        <taxon>Tracheophyta</taxon>
        <taxon>Spermatophyta</taxon>
        <taxon>Magnoliopsida</taxon>
        <taxon>Liliopsida</taxon>
        <taxon>Poales</taxon>
        <taxon>Poaceae</taxon>
        <taxon>BOP clade</taxon>
        <taxon>Pooideae</taxon>
        <taxon>Triticodae</taxon>
        <taxon>Triticeae</taxon>
        <taxon>Triticinae</taxon>
        <taxon>Aegilops</taxon>
    </lineage>
</organism>
<dbReference type="AlphaFoldDB" id="A0A453FJV8"/>
<dbReference type="EnsemblPlants" id="AET3Gv20701000.1">
    <property type="protein sequence ID" value="AET3Gv20701000.1"/>
    <property type="gene ID" value="AET3Gv20701000"/>
</dbReference>
<feature type="region of interest" description="Disordered" evidence="1">
    <location>
        <begin position="1"/>
        <end position="103"/>
    </location>
</feature>
<evidence type="ECO:0000313" key="3">
    <source>
        <dbReference type="Proteomes" id="UP000015105"/>
    </source>
</evidence>
<keyword evidence="3" id="KW-1185">Reference proteome</keyword>
<feature type="compositionally biased region" description="Basic residues" evidence="1">
    <location>
        <begin position="47"/>
        <end position="77"/>
    </location>
</feature>
<reference evidence="2" key="5">
    <citation type="journal article" date="2021" name="G3 (Bethesda)">
        <title>Aegilops tauschii genome assembly Aet v5.0 features greater sequence contiguity and improved annotation.</title>
        <authorList>
            <person name="Wang L."/>
            <person name="Zhu T."/>
            <person name="Rodriguez J.C."/>
            <person name="Deal K.R."/>
            <person name="Dubcovsky J."/>
            <person name="McGuire P.E."/>
            <person name="Lux T."/>
            <person name="Spannagl M."/>
            <person name="Mayer K.F.X."/>
            <person name="Baldrich P."/>
            <person name="Meyers B.C."/>
            <person name="Huo N."/>
            <person name="Gu Y.Q."/>
            <person name="Zhou H."/>
            <person name="Devos K.M."/>
            <person name="Bennetzen J.L."/>
            <person name="Unver T."/>
            <person name="Budak H."/>
            <person name="Gulick P.J."/>
            <person name="Galiba G."/>
            <person name="Kalapos B."/>
            <person name="Nelson D.R."/>
            <person name="Li P."/>
            <person name="You F.M."/>
            <person name="Luo M.C."/>
            <person name="Dvorak J."/>
        </authorList>
    </citation>
    <scope>NUCLEOTIDE SEQUENCE [LARGE SCALE GENOMIC DNA]</scope>
    <source>
        <strain evidence="2">cv. AL8/78</strain>
    </source>
</reference>
<reference evidence="3" key="1">
    <citation type="journal article" date="2014" name="Science">
        <title>Ancient hybridizations among the ancestral genomes of bread wheat.</title>
        <authorList>
            <consortium name="International Wheat Genome Sequencing Consortium,"/>
            <person name="Marcussen T."/>
            <person name="Sandve S.R."/>
            <person name="Heier L."/>
            <person name="Spannagl M."/>
            <person name="Pfeifer M."/>
            <person name="Jakobsen K.S."/>
            <person name="Wulff B.B."/>
            <person name="Steuernagel B."/>
            <person name="Mayer K.F."/>
            <person name="Olsen O.A."/>
        </authorList>
    </citation>
    <scope>NUCLEOTIDE SEQUENCE [LARGE SCALE GENOMIC DNA]</scope>
    <source>
        <strain evidence="3">cv. AL8/78</strain>
    </source>
</reference>
<evidence type="ECO:0000256" key="1">
    <source>
        <dbReference type="SAM" id="MobiDB-lite"/>
    </source>
</evidence>
<dbReference type="Proteomes" id="UP000015105">
    <property type="component" value="Chromosome 3D"/>
</dbReference>
<reference evidence="2" key="4">
    <citation type="submission" date="2019-03" db="UniProtKB">
        <authorList>
            <consortium name="EnsemblPlants"/>
        </authorList>
    </citation>
    <scope>IDENTIFICATION</scope>
</reference>
<reference evidence="3" key="2">
    <citation type="journal article" date="2017" name="Nat. Plants">
        <title>The Aegilops tauschii genome reveals multiple impacts of transposons.</title>
        <authorList>
            <person name="Zhao G."/>
            <person name="Zou C."/>
            <person name="Li K."/>
            <person name="Wang K."/>
            <person name="Li T."/>
            <person name="Gao L."/>
            <person name="Zhang X."/>
            <person name="Wang H."/>
            <person name="Yang Z."/>
            <person name="Liu X."/>
            <person name="Jiang W."/>
            <person name="Mao L."/>
            <person name="Kong X."/>
            <person name="Jiao Y."/>
            <person name="Jia J."/>
        </authorList>
    </citation>
    <scope>NUCLEOTIDE SEQUENCE [LARGE SCALE GENOMIC DNA]</scope>
    <source>
        <strain evidence="3">cv. AL8/78</strain>
    </source>
</reference>
<sequence>MSREPDQGEGPLQLRHRLRQFQSRRTGRRVGRAGQLHQPVRVDRRVRAGRRRRPAAGHQRARLKRRGPPAVRLRGRAGRAGGQARGDQVQEGRRGGGGVARHRRVPGAGQLVAGGRALAGVGGDRDEPGVVHAASRKKSLGVPRPLTVGATLQTLYMHHLPPVRKKILYMLDRTFTG</sequence>
<dbReference type="Gramene" id="AET3Gv20701000.1">
    <property type="protein sequence ID" value="AET3Gv20701000.1"/>
    <property type="gene ID" value="AET3Gv20701000"/>
</dbReference>
<proteinExistence type="predicted"/>